<dbReference type="PROSITE" id="PS51352">
    <property type="entry name" value="THIOREDOXIN_2"/>
    <property type="match status" value="1"/>
</dbReference>
<dbReference type="GO" id="GO:0016853">
    <property type="term" value="F:isomerase activity"/>
    <property type="evidence" value="ECO:0007669"/>
    <property type="project" value="UniProtKB-KW"/>
</dbReference>
<comment type="caution">
    <text evidence="2">The sequence shown here is derived from an EMBL/GenBank/DDBJ whole genome shotgun (WGS) entry which is preliminary data.</text>
</comment>
<keyword evidence="2" id="KW-0413">Isomerase</keyword>
<dbReference type="PANTHER" id="PTHR43601:SF3">
    <property type="entry name" value="THIOREDOXIN, MITOCHONDRIAL"/>
    <property type="match status" value="1"/>
</dbReference>
<sequence>MKKILLFLFVTISISIFAQEGINFEKSSFKDILAKAKTEKKLVFLDAYASWCGPCKMMEKNIFPLKSVREFFNSNFINASIDMEKGEGRDIARKYNIYSYPTYLFLNGDGEVVLKDYGYKSENEFLDFAKEANNPKLKNGSYKELFAKGEKDPELLLNMMRTYSDSDPEFAKKVSERYFQGKEKQPLSPEEIRLLLYYIKSPEDPNYKVFVERKDEISQMISPEKYREIDSSLKISKAFEAAFDQKTGTIDEEKFFQSATPLVGKTEAENELNRFKVNYYANVGNFAGFEKAALAYYSDPEKFTTDELIKAAWIFSEHVTDPQSLKKAVEWAEKVNMNVQNPQNTYILAKLYAKTGNKDGALLYAKLSKYLAESQGQDSSLATQLLETLK</sequence>
<dbReference type="Gene3D" id="3.40.30.10">
    <property type="entry name" value="Glutaredoxin"/>
    <property type="match status" value="1"/>
</dbReference>
<evidence type="ECO:0000313" key="2">
    <source>
        <dbReference type="EMBL" id="KMQ70692.1"/>
    </source>
</evidence>
<proteinExistence type="predicted"/>
<reference evidence="2 3" key="1">
    <citation type="journal article" date="2004" name="Int. J. Syst. Evol. Microbiol.">
        <title>Kaistella koreensis gen. nov., sp. nov., a novel member of the Chryseobacterium-Bergeyella-Riemerella branch.</title>
        <authorList>
            <person name="Kim M.K."/>
            <person name="Im W.T."/>
            <person name="Shin Y.K."/>
            <person name="Lim J.H."/>
            <person name="Kim S.H."/>
            <person name="Lee B.C."/>
            <person name="Park M.Y."/>
            <person name="Lee K.Y."/>
            <person name="Lee S.T."/>
        </authorList>
    </citation>
    <scope>NUCLEOTIDE SEQUENCE [LARGE SCALE GENOMIC DNA]</scope>
    <source>
        <strain evidence="2 3">CCUG 49689</strain>
    </source>
</reference>
<feature type="domain" description="Thioredoxin" evidence="1">
    <location>
        <begin position="8"/>
        <end position="134"/>
    </location>
</feature>
<dbReference type="RefSeq" id="WP_048500109.1">
    <property type="nucleotide sequence ID" value="NZ_LFNG01000014.1"/>
</dbReference>
<dbReference type="PANTHER" id="PTHR43601">
    <property type="entry name" value="THIOREDOXIN, MITOCHONDRIAL"/>
    <property type="match status" value="1"/>
</dbReference>
<protein>
    <submittedName>
        <fullName evidence="2">Disulfide isomerase</fullName>
    </submittedName>
</protein>
<dbReference type="EMBL" id="LFNG01000014">
    <property type="protein sequence ID" value="KMQ70692.1"/>
    <property type="molecule type" value="Genomic_DNA"/>
</dbReference>
<organism evidence="2 3">
    <name type="scientific">Chryseobacterium koreense CCUG 49689</name>
    <dbReference type="NCBI Taxonomy" id="1304281"/>
    <lineage>
        <taxon>Bacteria</taxon>
        <taxon>Pseudomonadati</taxon>
        <taxon>Bacteroidota</taxon>
        <taxon>Flavobacteriia</taxon>
        <taxon>Flavobacteriales</taxon>
        <taxon>Weeksellaceae</taxon>
        <taxon>Chryseobacterium group</taxon>
        <taxon>Chryseobacterium</taxon>
    </lineage>
</organism>
<dbReference type="AlphaFoldDB" id="A0A0J7IXJ2"/>
<dbReference type="PATRIC" id="fig|1304281.5.peg.2380"/>
<gene>
    <name evidence="2" type="ORF">ACM44_11065</name>
</gene>
<dbReference type="STRING" id="1304281.ACM44_11065"/>
<evidence type="ECO:0000259" key="1">
    <source>
        <dbReference type="PROSITE" id="PS51352"/>
    </source>
</evidence>
<dbReference type="InterPro" id="IPR013766">
    <property type="entry name" value="Thioredoxin_domain"/>
</dbReference>
<dbReference type="OrthoDB" id="120730at2"/>
<dbReference type="InterPro" id="IPR036249">
    <property type="entry name" value="Thioredoxin-like_sf"/>
</dbReference>
<dbReference type="Proteomes" id="UP000035900">
    <property type="component" value="Unassembled WGS sequence"/>
</dbReference>
<keyword evidence="3" id="KW-1185">Reference proteome</keyword>
<name>A0A0J7IXJ2_9FLAO</name>
<accession>A0A0J7IXJ2</accession>
<dbReference type="GO" id="GO:0045454">
    <property type="term" value="P:cell redox homeostasis"/>
    <property type="evidence" value="ECO:0007669"/>
    <property type="project" value="TreeGrafter"/>
</dbReference>
<evidence type="ECO:0000313" key="3">
    <source>
        <dbReference type="Proteomes" id="UP000035900"/>
    </source>
</evidence>
<dbReference type="InterPro" id="IPR012336">
    <property type="entry name" value="Thioredoxin-like_fold"/>
</dbReference>
<dbReference type="SUPFAM" id="SSF52833">
    <property type="entry name" value="Thioredoxin-like"/>
    <property type="match status" value="1"/>
</dbReference>
<dbReference type="Pfam" id="PF13098">
    <property type="entry name" value="Thioredoxin_2"/>
    <property type="match status" value="1"/>
</dbReference>